<evidence type="ECO:0000313" key="2">
    <source>
        <dbReference type="EMBL" id="QSX37862.1"/>
    </source>
</evidence>
<dbReference type="NCBIfam" id="TIGR03899">
    <property type="entry name" value="TIGR03899 family protein"/>
    <property type="match status" value="1"/>
</dbReference>
<dbReference type="RefSeq" id="WP_207381032.1">
    <property type="nucleotide sequence ID" value="NZ_CP071502.1"/>
</dbReference>
<dbReference type="Pfam" id="PF10987">
    <property type="entry name" value="DUF2806"/>
    <property type="match status" value="1"/>
</dbReference>
<evidence type="ECO:0000256" key="1">
    <source>
        <dbReference type="SAM" id="MobiDB-lite"/>
    </source>
</evidence>
<accession>A0ABX7R225</accession>
<protein>
    <submittedName>
        <fullName evidence="2">TIGR03899 family protein</fullName>
    </submittedName>
</protein>
<keyword evidence="3" id="KW-1185">Reference proteome</keyword>
<dbReference type="Proteomes" id="UP000663207">
    <property type="component" value="Chromosome"/>
</dbReference>
<gene>
    <name evidence="2" type="ORF">JYB85_03200</name>
</gene>
<organism evidence="2 3">
    <name type="scientific">Shewanella sedimentimangrovi</name>
    <dbReference type="NCBI Taxonomy" id="2814293"/>
    <lineage>
        <taxon>Bacteria</taxon>
        <taxon>Pseudomonadati</taxon>
        <taxon>Pseudomonadota</taxon>
        <taxon>Gammaproteobacteria</taxon>
        <taxon>Alteromonadales</taxon>
        <taxon>Shewanellaceae</taxon>
        <taxon>Shewanella</taxon>
    </lineage>
</organism>
<dbReference type="InterPro" id="IPR021254">
    <property type="entry name" value="DUF2806"/>
</dbReference>
<proteinExistence type="predicted"/>
<name>A0ABX7R225_9GAMM</name>
<dbReference type="EMBL" id="CP071502">
    <property type="protein sequence ID" value="QSX37862.1"/>
    <property type="molecule type" value="Genomic_DNA"/>
</dbReference>
<sequence>MSEEQEVVIEQLGSSRDKDVSARKKALLLGRMLGLASEQNYSPASQSLAERAEHRARKQAAQCQANVETIYALALKYTPSDVVGSDPDPDWIYQFFAMAEQIHNRRMQELWARILAHELTNPGNFSLRSLETLKRLTWREALVLEKALGLSAQINGDTRLKLVSGYRLTGGLGQYFRKSTAVGLPLSQFGLPYSAILTLVEAGILHGSEFETGELAPRQGLRFALPETELTLTPKHSHLLLTYYRFTPVGDELAQLVKPRQDGAFVSGLKAVFARDFELN</sequence>
<feature type="region of interest" description="Disordered" evidence="1">
    <location>
        <begin position="1"/>
        <end position="21"/>
    </location>
</feature>
<reference evidence="2 3" key="1">
    <citation type="submission" date="2021-03" db="EMBL/GenBank/DDBJ databases">
        <title>Novel species identification of genus Shewanella.</title>
        <authorList>
            <person name="Liu G."/>
            <person name="Zhang Q."/>
        </authorList>
    </citation>
    <scope>NUCLEOTIDE SEQUENCE [LARGE SCALE GENOMIC DNA]</scope>
    <source>
        <strain evidence="2 3">FJAT-52962</strain>
    </source>
</reference>
<evidence type="ECO:0000313" key="3">
    <source>
        <dbReference type="Proteomes" id="UP000663207"/>
    </source>
</evidence>